<feature type="region of interest" description="Disordered" evidence="2">
    <location>
        <begin position="1"/>
        <end position="33"/>
    </location>
</feature>
<keyword evidence="4" id="KW-1185">Reference proteome</keyword>
<sequence>MLSSQMFPDQPIASSSASGGSKPRLIIKPPQPTPPSVIVPLSDALVSVPPKAKKMRCTAFECSALLQYPTVPISPDISSSLPANVQSIFDNAYLANSSPEVLEQVPADEWRRIFGQYPACKYCASHGLHSSCSLHSNSLFCSTCESNYATSKKFCSFKSVFHLLQFHILAKLPLIIAYCYASSCGFFAIRDEEWAAITTGLQTLPYYQGQPEELGLASEKPRSQGVKRKAGKEVVCDAVDDDVNMEVPEELDAMNLDYLEEVPPPPTPVSSLTTWFFEPLVKQFPSDGSSPTQDKMVKAAVEHVITQMASLFAGPGKKMLEQDLWSLVDGLIQGAFAGLKEHLQHSPSKPPASFLSGSLLQFVDSLSIVNMTSTNIINSQQDKLLQAYWEYQALTQLAEHSKVESLHLQVQVASHDMELKDKDEELTHLKSFVRYFKGDTQSLEVQQLRGAVEARDGEIEELKKKLAASEEARRVAAEESKSQDEELVQLRQLFELVRGQFAAALPAKPSSGSS</sequence>
<proteinExistence type="predicted"/>
<keyword evidence="1" id="KW-0175">Coiled coil</keyword>
<organism evidence="3 4">
    <name type="scientific">Collybiopsis luxurians FD-317 M1</name>
    <dbReference type="NCBI Taxonomy" id="944289"/>
    <lineage>
        <taxon>Eukaryota</taxon>
        <taxon>Fungi</taxon>
        <taxon>Dikarya</taxon>
        <taxon>Basidiomycota</taxon>
        <taxon>Agaricomycotina</taxon>
        <taxon>Agaricomycetes</taxon>
        <taxon>Agaricomycetidae</taxon>
        <taxon>Agaricales</taxon>
        <taxon>Marasmiineae</taxon>
        <taxon>Omphalotaceae</taxon>
        <taxon>Collybiopsis</taxon>
        <taxon>Collybiopsis luxurians</taxon>
    </lineage>
</organism>
<feature type="compositionally biased region" description="Polar residues" evidence="2">
    <location>
        <begin position="1"/>
        <end position="19"/>
    </location>
</feature>
<name>A0A0D0CCC0_9AGAR</name>
<evidence type="ECO:0000256" key="1">
    <source>
        <dbReference type="SAM" id="Coils"/>
    </source>
</evidence>
<evidence type="ECO:0000313" key="3">
    <source>
        <dbReference type="EMBL" id="KIK52508.1"/>
    </source>
</evidence>
<reference evidence="3 4" key="1">
    <citation type="submission" date="2014-04" db="EMBL/GenBank/DDBJ databases">
        <title>Evolutionary Origins and Diversification of the Mycorrhizal Mutualists.</title>
        <authorList>
            <consortium name="DOE Joint Genome Institute"/>
            <consortium name="Mycorrhizal Genomics Consortium"/>
            <person name="Kohler A."/>
            <person name="Kuo A."/>
            <person name="Nagy L.G."/>
            <person name="Floudas D."/>
            <person name="Copeland A."/>
            <person name="Barry K.W."/>
            <person name="Cichocki N."/>
            <person name="Veneault-Fourrey C."/>
            <person name="LaButti K."/>
            <person name="Lindquist E.A."/>
            <person name="Lipzen A."/>
            <person name="Lundell T."/>
            <person name="Morin E."/>
            <person name="Murat C."/>
            <person name="Riley R."/>
            <person name="Ohm R."/>
            <person name="Sun H."/>
            <person name="Tunlid A."/>
            <person name="Henrissat B."/>
            <person name="Grigoriev I.V."/>
            <person name="Hibbett D.S."/>
            <person name="Martin F."/>
        </authorList>
    </citation>
    <scope>NUCLEOTIDE SEQUENCE [LARGE SCALE GENOMIC DNA]</scope>
    <source>
        <strain evidence="3 4">FD-317 M1</strain>
    </source>
</reference>
<dbReference type="HOGENOM" id="CLU_023362_2_0_1"/>
<feature type="coiled-coil region" evidence="1">
    <location>
        <begin position="445"/>
        <end position="479"/>
    </location>
</feature>
<dbReference type="EMBL" id="KN834842">
    <property type="protein sequence ID" value="KIK52508.1"/>
    <property type="molecule type" value="Genomic_DNA"/>
</dbReference>
<dbReference type="Proteomes" id="UP000053593">
    <property type="component" value="Unassembled WGS sequence"/>
</dbReference>
<gene>
    <name evidence="3" type="ORF">GYMLUDRAFT_251212</name>
</gene>
<protein>
    <submittedName>
        <fullName evidence="3">Uncharacterized protein</fullName>
    </submittedName>
</protein>
<accession>A0A0D0CCC0</accession>
<evidence type="ECO:0000256" key="2">
    <source>
        <dbReference type="SAM" id="MobiDB-lite"/>
    </source>
</evidence>
<evidence type="ECO:0000313" key="4">
    <source>
        <dbReference type="Proteomes" id="UP000053593"/>
    </source>
</evidence>
<dbReference type="AlphaFoldDB" id="A0A0D0CCC0"/>